<dbReference type="Proteomes" id="UP000676456">
    <property type="component" value="Unassembled WGS sequence"/>
</dbReference>
<dbReference type="InterPro" id="IPR019615">
    <property type="entry name" value="DUF2487"/>
</dbReference>
<name>A0A942Z4V3_9BACI</name>
<dbReference type="RefSeq" id="WP_213097158.1">
    <property type="nucleotide sequence ID" value="NZ_JAGYPH010000001.1"/>
</dbReference>
<gene>
    <name evidence="1" type="ORF">KHA91_05425</name>
</gene>
<comment type="caution">
    <text evidence="1">The sequence shown here is derived from an EMBL/GenBank/DDBJ whole genome shotgun (WGS) entry which is preliminary data.</text>
</comment>
<keyword evidence="2" id="KW-1185">Reference proteome</keyword>
<evidence type="ECO:0000313" key="2">
    <source>
        <dbReference type="Proteomes" id="UP000676456"/>
    </source>
</evidence>
<protein>
    <submittedName>
        <fullName evidence="1">YpiF family protein</fullName>
    </submittedName>
</protein>
<dbReference type="EMBL" id="JAGYPN010000001">
    <property type="protein sequence ID" value="MBS4222196.1"/>
    <property type="molecule type" value="Genomic_DNA"/>
</dbReference>
<dbReference type="AlphaFoldDB" id="A0A942Z4V3"/>
<reference evidence="1 2" key="1">
    <citation type="submission" date="2021-05" db="EMBL/GenBank/DDBJ databases">
        <title>Novel Bacillus species.</title>
        <authorList>
            <person name="Liu G."/>
        </authorList>
    </citation>
    <scope>NUCLEOTIDE SEQUENCE [LARGE SCALE GENOMIC DNA]</scope>
    <source>
        <strain evidence="1 2">FJAT-49682</strain>
    </source>
</reference>
<accession>A0A942Z4V3</accession>
<sequence>MNWNAKDVQVYLEEREYIDTIVIPLLPVAFDDSMKRAAEQGEFTQLLSLHLERQFKGRMLVLPPYTYMEEPANIELDKWEAKAKESGFSHVFFLTSDKRWKTVSEERKGTIFYVPSIPLEHMDEQYKQSVMEDQLKNLMSDIIRGWQQNE</sequence>
<evidence type="ECO:0000313" key="1">
    <source>
        <dbReference type="EMBL" id="MBS4222196.1"/>
    </source>
</evidence>
<organism evidence="1 2">
    <name type="scientific">Lederbergia citrea</name>
    <dbReference type="NCBI Taxonomy" id="2833581"/>
    <lineage>
        <taxon>Bacteria</taxon>
        <taxon>Bacillati</taxon>
        <taxon>Bacillota</taxon>
        <taxon>Bacilli</taxon>
        <taxon>Bacillales</taxon>
        <taxon>Bacillaceae</taxon>
        <taxon>Lederbergia</taxon>
    </lineage>
</organism>
<dbReference type="Pfam" id="PF10673">
    <property type="entry name" value="DUF2487"/>
    <property type="match status" value="1"/>
</dbReference>
<proteinExistence type="predicted"/>